<accession>A0A1N7MQB6</accession>
<protein>
    <recommendedName>
        <fullName evidence="6">DUF2808 domain-containing protein</fullName>
    </recommendedName>
</protein>
<evidence type="ECO:0000313" key="5">
    <source>
        <dbReference type="Proteomes" id="UP000238314"/>
    </source>
</evidence>
<proteinExistence type="predicted"/>
<reference evidence="3" key="3">
    <citation type="submission" date="2017-01" db="EMBL/GenBank/DDBJ databases">
        <authorList>
            <person name="Mah S.A."/>
            <person name="Swanson W.J."/>
            <person name="Moy G.W."/>
            <person name="Vacquier V.D."/>
        </authorList>
    </citation>
    <scope>NUCLEOTIDE SEQUENCE [LARGE SCALE GENOMIC DNA]</scope>
    <source>
        <strain evidence="3">DSM 21068</strain>
    </source>
</reference>
<name>A0A1N7MQB6_9FLAO</name>
<reference evidence="4" key="2">
    <citation type="submission" date="2017-01" db="EMBL/GenBank/DDBJ databases">
        <authorList>
            <person name="Varghese N."/>
            <person name="Submissions S."/>
        </authorList>
    </citation>
    <scope>NUCLEOTIDE SEQUENCE [LARGE SCALE GENOMIC DNA]</scope>
    <source>
        <strain evidence="4">DSM 21068</strain>
    </source>
</reference>
<dbReference type="Proteomes" id="UP000186246">
    <property type="component" value="Unassembled WGS sequence"/>
</dbReference>
<sequence>MKKFVKILSTIILFSFSIFHAQQIKVLEPYYLKDGKSEQFEKATAKIEAKAIGMGYGGVNNYLTIFNSKHSTVRFKNNEIPKFYIKLPDNAFSESITIVKADKVKESKTYRRFVQSGVSAGGTKDMSKYQIVLPLKTTENSVYEIIIPQNLEAGEYSFVINSGVQYDPFTNPMEKKLFCFAIEP</sequence>
<evidence type="ECO:0008006" key="6">
    <source>
        <dbReference type="Google" id="ProtNLM"/>
    </source>
</evidence>
<reference evidence="2 5" key="1">
    <citation type="submission" date="2016-11" db="EMBL/GenBank/DDBJ databases">
        <title>Whole genomes of Flavobacteriaceae.</title>
        <authorList>
            <person name="Stine C."/>
            <person name="Li C."/>
            <person name="Tadesse D."/>
        </authorList>
    </citation>
    <scope>NUCLEOTIDE SEQUENCE [LARGE SCALE GENOMIC DNA]</scope>
    <source>
        <strain evidence="2 5">DSM 21068</strain>
    </source>
</reference>
<evidence type="ECO:0000313" key="4">
    <source>
        <dbReference type="Proteomes" id="UP000186246"/>
    </source>
</evidence>
<evidence type="ECO:0000256" key="1">
    <source>
        <dbReference type="SAM" id="SignalP"/>
    </source>
</evidence>
<organism evidence="3 4">
    <name type="scientific">Chryseobacterium piscicola</name>
    <dbReference type="NCBI Taxonomy" id="551459"/>
    <lineage>
        <taxon>Bacteria</taxon>
        <taxon>Pseudomonadati</taxon>
        <taxon>Bacteroidota</taxon>
        <taxon>Flavobacteriia</taxon>
        <taxon>Flavobacteriales</taxon>
        <taxon>Weeksellaceae</taxon>
        <taxon>Chryseobacterium group</taxon>
        <taxon>Chryseobacterium</taxon>
    </lineage>
</organism>
<dbReference type="OrthoDB" id="1451173at2"/>
<dbReference type="EMBL" id="MUGO01000013">
    <property type="protein sequence ID" value="PQA93399.1"/>
    <property type="molecule type" value="Genomic_DNA"/>
</dbReference>
<keyword evidence="5" id="KW-1185">Reference proteome</keyword>
<feature type="signal peptide" evidence="1">
    <location>
        <begin position="1"/>
        <end position="21"/>
    </location>
</feature>
<evidence type="ECO:0000313" key="2">
    <source>
        <dbReference type="EMBL" id="PQA93399.1"/>
    </source>
</evidence>
<keyword evidence="1" id="KW-0732">Signal</keyword>
<dbReference type="STRING" id="551459.SAMN05421796_105132"/>
<dbReference type="RefSeq" id="WP_076451792.1">
    <property type="nucleotide sequence ID" value="NZ_FTOJ01000005.1"/>
</dbReference>
<evidence type="ECO:0000313" key="3">
    <source>
        <dbReference type="EMBL" id="SIS88314.1"/>
    </source>
</evidence>
<dbReference type="EMBL" id="FTOJ01000005">
    <property type="protein sequence ID" value="SIS88314.1"/>
    <property type="molecule type" value="Genomic_DNA"/>
</dbReference>
<gene>
    <name evidence="2" type="ORF">B0A70_09585</name>
    <name evidence="3" type="ORF">SAMN05421796_105132</name>
</gene>
<dbReference type="Proteomes" id="UP000238314">
    <property type="component" value="Unassembled WGS sequence"/>
</dbReference>
<feature type="chain" id="PRO_5044563851" description="DUF2808 domain-containing protein" evidence="1">
    <location>
        <begin position="22"/>
        <end position="184"/>
    </location>
</feature>
<dbReference type="AlphaFoldDB" id="A0A1N7MQB6"/>